<dbReference type="EMBL" id="BMFD01000004">
    <property type="protein sequence ID" value="GGC37054.1"/>
    <property type="molecule type" value="Genomic_DNA"/>
</dbReference>
<dbReference type="SUPFAM" id="SSF51735">
    <property type="entry name" value="NAD(P)-binding Rossmann-fold domains"/>
    <property type="match status" value="1"/>
</dbReference>
<evidence type="ECO:0000313" key="4">
    <source>
        <dbReference type="Proteomes" id="UP000635885"/>
    </source>
</evidence>
<keyword evidence="4" id="KW-1185">Reference proteome</keyword>
<sequence length="305" mass="33989">MINYTKEINQNVLITGGCGFLGSHIKENILKNNFRIFTLGRNGKGEINCDISTEIPSLPKLDFVIHTAGKAHTVPKTQKEEKDFFSVNLQGTINLCKGLERIHCMPKEFIFISTVAVYGLDEGVDIDENYPLLGTSPYAKSKIEAESFLVDWTKKRNITLTILRLPLIAGPNPPGNLGSMIDGIKTGRYASIGKADARKSMVWVEDIPQFIMKIKDKGGIFNLTDNYHPTFGELELLISKNLSKSKPLRIPLVLAKIVALFGDLFGDKFPLNSEKLKKITSTLTFSTQKAMLSTEWNPTQVLKKL</sequence>
<proteinExistence type="inferred from homology"/>
<protein>
    <submittedName>
        <fullName evidence="3">UDP-galactose-4-epimerase</fullName>
    </submittedName>
</protein>
<dbReference type="RefSeq" id="WP_188441310.1">
    <property type="nucleotide sequence ID" value="NZ_BMFD01000004.1"/>
</dbReference>
<name>A0ABQ1M9P7_9BACT</name>
<evidence type="ECO:0000259" key="2">
    <source>
        <dbReference type="Pfam" id="PF01370"/>
    </source>
</evidence>
<comment type="caution">
    <text evidence="3">The sequence shown here is derived from an EMBL/GenBank/DDBJ whole genome shotgun (WGS) entry which is preliminary data.</text>
</comment>
<dbReference type="PANTHER" id="PTHR43000">
    <property type="entry name" value="DTDP-D-GLUCOSE 4,6-DEHYDRATASE-RELATED"/>
    <property type="match status" value="1"/>
</dbReference>
<dbReference type="Pfam" id="PF01370">
    <property type="entry name" value="Epimerase"/>
    <property type="match status" value="1"/>
</dbReference>
<evidence type="ECO:0000313" key="3">
    <source>
        <dbReference type="EMBL" id="GGC37054.1"/>
    </source>
</evidence>
<dbReference type="InterPro" id="IPR036291">
    <property type="entry name" value="NAD(P)-bd_dom_sf"/>
</dbReference>
<dbReference type="Proteomes" id="UP000635885">
    <property type="component" value="Unassembled WGS sequence"/>
</dbReference>
<organism evidence="3 4">
    <name type="scientific">Belliella aquatica</name>
    <dbReference type="NCBI Taxonomy" id="1323734"/>
    <lineage>
        <taxon>Bacteria</taxon>
        <taxon>Pseudomonadati</taxon>
        <taxon>Bacteroidota</taxon>
        <taxon>Cytophagia</taxon>
        <taxon>Cytophagales</taxon>
        <taxon>Cyclobacteriaceae</taxon>
        <taxon>Belliella</taxon>
    </lineage>
</organism>
<evidence type="ECO:0000256" key="1">
    <source>
        <dbReference type="ARBA" id="ARBA00007637"/>
    </source>
</evidence>
<gene>
    <name evidence="3" type="ORF">GCM10010993_14890</name>
</gene>
<reference evidence="4" key="1">
    <citation type="journal article" date="2019" name="Int. J. Syst. Evol. Microbiol.">
        <title>The Global Catalogue of Microorganisms (GCM) 10K type strain sequencing project: providing services to taxonomists for standard genome sequencing and annotation.</title>
        <authorList>
            <consortium name="The Broad Institute Genomics Platform"/>
            <consortium name="The Broad Institute Genome Sequencing Center for Infectious Disease"/>
            <person name="Wu L."/>
            <person name="Ma J."/>
        </authorList>
    </citation>
    <scope>NUCLEOTIDE SEQUENCE [LARGE SCALE GENOMIC DNA]</scope>
    <source>
        <strain evidence="4">CGMCC 1.12479</strain>
    </source>
</reference>
<comment type="similarity">
    <text evidence="1">Belongs to the NAD(P)-dependent epimerase/dehydratase family.</text>
</comment>
<dbReference type="InterPro" id="IPR001509">
    <property type="entry name" value="Epimerase_deHydtase"/>
</dbReference>
<feature type="domain" description="NAD-dependent epimerase/dehydratase" evidence="2">
    <location>
        <begin position="12"/>
        <end position="217"/>
    </location>
</feature>
<dbReference type="PROSITE" id="PS51257">
    <property type="entry name" value="PROKAR_LIPOPROTEIN"/>
    <property type="match status" value="1"/>
</dbReference>
<dbReference type="Gene3D" id="3.40.50.720">
    <property type="entry name" value="NAD(P)-binding Rossmann-like Domain"/>
    <property type="match status" value="1"/>
</dbReference>
<accession>A0ABQ1M9P7</accession>